<reference evidence="7 8" key="1">
    <citation type="submission" date="2014-07" db="EMBL/GenBank/DDBJ databases">
        <title>Draft Genome Sequence of Gephyronic Acid Producer, Cystobacter violaceus Strain Cb vi76.</title>
        <authorList>
            <person name="Stevens D.C."/>
            <person name="Young J."/>
            <person name="Carmichael R."/>
            <person name="Tan J."/>
            <person name="Taylor R.E."/>
        </authorList>
    </citation>
    <scope>NUCLEOTIDE SEQUENCE [LARGE SCALE GENOMIC DNA]</scope>
    <source>
        <strain evidence="7 8">Cb vi76</strain>
    </source>
</reference>
<evidence type="ECO:0000256" key="5">
    <source>
        <dbReference type="SAM" id="Phobius"/>
    </source>
</evidence>
<proteinExistence type="predicted"/>
<feature type="transmembrane region" description="Helical" evidence="5">
    <location>
        <begin position="397"/>
        <end position="418"/>
    </location>
</feature>
<organism evidence="7 8">
    <name type="scientific">Archangium violaceum Cb vi76</name>
    <dbReference type="NCBI Taxonomy" id="1406225"/>
    <lineage>
        <taxon>Bacteria</taxon>
        <taxon>Pseudomonadati</taxon>
        <taxon>Myxococcota</taxon>
        <taxon>Myxococcia</taxon>
        <taxon>Myxococcales</taxon>
        <taxon>Cystobacterineae</taxon>
        <taxon>Archangiaceae</taxon>
        <taxon>Archangium</taxon>
    </lineage>
</organism>
<feature type="transmembrane region" description="Helical" evidence="5">
    <location>
        <begin position="341"/>
        <end position="359"/>
    </location>
</feature>
<keyword evidence="2 5" id="KW-0812">Transmembrane</keyword>
<dbReference type="InterPro" id="IPR000849">
    <property type="entry name" value="Sugar_P_transporter"/>
</dbReference>
<feature type="transmembrane region" description="Helical" evidence="5">
    <location>
        <begin position="80"/>
        <end position="99"/>
    </location>
</feature>
<feature type="transmembrane region" description="Helical" evidence="5">
    <location>
        <begin position="145"/>
        <end position="166"/>
    </location>
</feature>
<feature type="domain" description="Major facilitator superfamily (MFS) profile" evidence="6">
    <location>
        <begin position="15"/>
        <end position="464"/>
    </location>
</feature>
<dbReference type="Pfam" id="PF07690">
    <property type="entry name" value="MFS_1"/>
    <property type="match status" value="1"/>
</dbReference>
<dbReference type="Gene3D" id="1.20.1250.20">
    <property type="entry name" value="MFS general substrate transporter like domains"/>
    <property type="match status" value="2"/>
</dbReference>
<dbReference type="InterPro" id="IPR011701">
    <property type="entry name" value="MFS"/>
</dbReference>
<evidence type="ECO:0000259" key="6">
    <source>
        <dbReference type="PROSITE" id="PS50850"/>
    </source>
</evidence>
<dbReference type="InterPro" id="IPR020846">
    <property type="entry name" value="MFS_dom"/>
</dbReference>
<protein>
    <submittedName>
        <fullName evidence="7">Major facilitator transporter</fullName>
    </submittedName>
</protein>
<dbReference type="GO" id="GO:0061513">
    <property type="term" value="F:glucose 6-phosphate:phosphate antiporter activity"/>
    <property type="evidence" value="ECO:0007669"/>
    <property type="project" value="TreeGrafter"/>
</dbReference>
<feature type="transmembrane region" description="Helical" evidence="5">
    <location>
        <begin position="270"/>
        <end position="289"/>
    </location>
</feature>
<comment type="caution">
    <text evidence="7">The sequence shown here is derived from an EMBL/GenBank/DDBJ whole genome shotgun (WGS) entry which is preliminary data.</text>
</comment>
<evidence type="ECO:0000256" key="2">
    <source>
        <dbReference type="ARBA" id="ARBA00022692"/>
    </source>
</evidence>
<dbReference type="EMBL" id="JPMI01000220">
    <property type="protein sequence ID" value="KFA90220.1"/>
    <property type="molecule type" value="Genomic_DNA"/>
</dbReference>
<sequence length="489" mass="52535">MSSLPPWLQQLLPILILLAAISLVIARLPKVELGHTEAFKRRRFFNWFPLGMTYAFLYMGRYNLNEATSALKGHTSNADFGTIFFWGTLTYGFAFLLNGPLTDKLGGRKTILISAAGSAVCNVLMGAVVYAVLQNGWQPPGGLVATLSFLYALNMYFQSFGAVSIVKVNASWFHVKERGQLGGVFGILISLGVYFAYDWSRFIAKAAPTWWVFFVPAVILAVFLVVDFFVIRDTPSHTGHPDFDTADASSGDTGPQLAPREVFMKMIRNPIILTILGVEFCSGFMRNAIMQWYPKFAKATGIADTFVASNWGMLLCVAGITGGMFAGLISDRVFDSRRGPVSAVLYAGMCLGAVVSLFVLQTPALGWTVIFMSLCVIGVHGMLSGTASMDFGGKKNAGLAVGIIDGAVYAGTALQSLLLGRILPSGDAAKDMANWSNWPIALLPLSFLGLLLATRVWNARPQPKGVPVAPAVAVAPSNQQGAGRTGTEG</sequence>
<feature type="transmembrane region" description="Helical" evidence="5">
    <location>
        <begin position="209"/>
        <end position="231"/>
    </location>
</feature>
<dbReference type="PANTHER" id="PTHR43826:SF3">
    <property type="entry name" value="GLUCOSE-6-PHOSPHATE EXCHANGER SLC37A4"/>
    <property type="match status" value="1"/>
</dbReference>
<keyword evidence="3 5" id="KW-1133">Transmembrane helix</keyword>
<evidence type="ECO:0000313" key="7">
    <source>
        <dbReference type="EMBL" id="KFA90220.1"/>
    </source>
</evidence>
<feature type="transmembrane region" description="Helical" evidence="5">
    <location>
        <begin position="365"/>
        <end position="385"/>
    </location>
</feature>
<keyword evidence="4 5" id="KW-0472">Membrane</keyword>
<evidence type="ECO:0000256" key="4">
    <source>
        <dbReference type="ARBA" id="ARBA00023136"/>
    </source>
</evidence>
<gene>
    <name evidence="7" type="ORF">Q664_30090</name>
</gene>
<evidence type="ECO:0000256" key="1">
    <source>
        <dbReference type="ARBA" id="ARBA00004127"/>
    </source>
</evidence>
<feature type="transmembrane region" description="Helical" evidence="5">
    <location>
        <begin position="44"/>
        <end position="60"/>
    </location>
</feature>
<feature type="transmembrane region" description="Helical" evidence="5">
    <location>
        <begin position="178"/>
        <end position="197"/>
    </location>
</feature>
<dbReference type="InterPro" id="IPR036259">
    <property type="entry name" value="MFS_trans_sf"/>
</dbReference>
<dbReference type="GO" id="GO:0035435">
    <property type="term" value="P:phosphate ion transmembrane transport"/>
    <property type="evidence" value="ECO:0007669"/>
    <property type="project" value="TreeGrafter"/>
</dbReference>
<feature type="transmembrane region" description="Helical" evidence="5">
    <location>
        <begin position="111"/>
        <end position="133"/>
    </location>
</feature>
<dbReference type="RefSeq" id="WP_043403163.1">
    <property type="nucleotide sequence ID" value="NZ_JPMI01000220.1"/>
</dbReference>
<evidence type="ECO:0000256" key="3">
    <source>
        <dbReference type="ARBA" id="ARBA00022989"/>
    </source>
</evidence>
<dbReference type="AlphaFoldDB" id="A0A084SP35"/>
<dbReference type="PROSITE" id="PS50850">
    <property type="entry name" value="MFS"/>
    <property type="match status" value="1"/>
</dbReference>
<evidence type="ECO:0000313" key="8">
    <source>
        <dbReference type="Proteomes" id="UP000028547"/>
    </source>
</evidence>
<dbReference type="PANTHER" id="PTHR43826">
    <property type="entry name" value="GLUCOSE-6-PHOSPHATE EXCHANGER SLC37A4"/>
    <property type="match status" value="1"/>
</dbReference>
<dbReference type="GO" id="GO:0016020">
    <property type="term" value="C:membrane"/>
    <property type="evidence" value="ECO:0007669"/>
    <property type="project" value="InterPro"/>
</dbReference>
<dbReference type="Proteomes" id="UP000028547">
    <property type="component" value="Unassembled WGS sequence"/>
</dbReference>
<comment type="subcellular location">
    <subcellularLocation>
        <location evidence="1">Endomembrane system</location>
        <topology evidence="1">Multi-pass membrane protein</topology>
    </subcellularLocation>
</comment>
<feature type="transmembrane region" description="Helical" evidence="5">
    <location>
        <begin position="309"/>
        <end position="329"/>
    </location>
</feature>
<accession>A0A084SP35</accession>
<feature type="transmembrane region" description="Helical" evidence="5">
    <location>
        <begin position="6"/>
        <end position="24"/>
    </location>
</feature>
<dbReference type="PIRSF" id="PIRSF002808">
    <property type="entry name" value="Hexose_phosphate_transp"/>
    <property type="match status" value="1"/>
</dbReference>
<dbReference type="GO" id="GO:0012505">
    <property type="term" value="C:endomembrane system"/>
    <property type="evidence" value="ECO:0007669"/>
    <property type="project" value="UniProtKB-SubCell"/>
</dbReference>
<name>A0A084SP35_9BACT</name>
<feature type="transmembrane region" description="Helical" evidence="5">
    <location>
        <begin position="438"/>
        <end position="457"/>
    </location>
</feature>
<dbReference type="SUPFAM" id="SSF103473">
    <property type="entry name" value="MFS general substrate transporter"/>
    <property type="match status" value="1"/>
</dbReference>
<dbReference type="InterPro" id="IPR051337">
    <property type="entry name" value="OPA_Antiporter"/>
</dbReference>